<dbReference type="InterPro" id="IPR036640">
    <property type="entry name" value="ABC1_TM_sf"/>
</dbReference>
<dbReference type="EMBL" id="JALPRX010000010">
    <property type="protein sequence ID" value="MCK8783478.1"/>
    <property type="molecule type" value="Genomic_DNA"/>
</dbReference>
<feature type="transmembrane region" description="Helical" evidence="8">
    <location>
        <begin position="268"/>
        <end position="289"/>
    </location>
</feature>
<evidence type="ECO:0000256" key="4">
    <source>
        <dbReference type="ARBA" id="ARBA00022840"/>
    </source>
</evidence>
<keyword evidence="12" id="KW-1185">Reference proteome</keyword>
<evidence type="ECO:0000313" key="12">
    <source>
        <dbReference type="Proteomes" id="UP001139516"/>
    </source>
</evidence>
<dbReference type="InterPro" id="IPR027417">
    <property type="entry name" value="P-loop_NTPase"/>
</dbReference>
<dbReference type="GO" id="GO:0016887">
    <property type="term" value="F:ATP hydrolysis activity"/>
    <property type="evidence" value="ECO:0007669"/>
    <property type="project" value="InterPro"/>
</dbReference>
<evidence type="ECO:0000256" key="5">
    <source>
        <dbReference type="ARBA" id="ARBA00022989"/>
    </source>
</evidence>
<keyword evidence="6 8" id="KW-0472">Membrane</keyword>
<evidence type="ECO:0000259" key="10">
    <source>
        <dbReference type="PROSITE" id="PS50929"/>
    </source>
</evidence>
<accession>A0A9X2BSE3</accession>
<dbReference type="SUPFAM" id="SSF52540">
    <property type="entry name" value="P-loop containing nucleoside triphosphate hydrolases"/>
    <property type="match status" value="1"/>
</dbReference>
<proteinExistence type="predicted"/>
<dbReference type="AlphaFoldDB" id="A0A9X2BSE3"/>
<dbReference type="GO" id="GO:0034040">
    <property type="term" value="F:ATPase-coupled lipid transmembrane transporter activity"/>
    <property type="evidence" value="ECO:0007669"/>
    <property type="project" value="TreeGrafter"/>
</dbReference>
<dbReference type="FunFam" id="3.40.50.300:FF:000218">
    <property type="entry name" value="Multidrug ABC transporter ATP-binding protein"/>
    <property type="match status" value="1"/>
</dbReference>
<feature type="transmembrane region" description="Helical" evidence="8">
    <location>
        <begin position="183"/>
        <end position="204"/>
    </location>
</feature>
<feature type="transmembrane region" description="Helical" evidence="8">
    <location>
        <begin position="80"/>
        <end position="99"/>
    </location>
</feature>
<reference evidence="11" key="1">
    <citation type="submission" date="2022-04" db="EMBL/GenBank/DDBJ databases">
        <title>Roseomonas acroporae sp. nov., isolated from coral Acropora digitifera.</title>
        <authorList>
            <person name="Sun H."/>
        </authorList>
    </citation>
    <scope>NUCLEOTIDE SEQUENCE</scope>
    <source>
        <strain evidence="11">NAR14</strain>
    </source>
</reference>
<dbReference type="Gene3D" id="1.20.1560.10">
    <property type="entry name" value="ABC transporter type 1, transmembrane domain"/>
    <property type="match status" value="1"/>
</dbReference>
<evidence type="ECO:0000256" key="2">
    <source>
        <dbReference type="ARBA" id="ARBA00022692"/>
    </source>
</evidence>
<evidence type="ECO:0000256" key="3">
    <source>
        <dbReference type="ARBA" id="ARBA00022741"/>
    </source>
</evidence>
<dbReference type="RefSeq" id="WP_248665603.1">
    <property type="nucleotide sequence ID" value="NZ_JALPRX010000010.1"/>
</dbReference>
<dbReference type="PROSITE" id="PS50893">
    <property type="entry name" value="ABC_TRANSPORTER_2"/>
    <property type="match status" value="1"/>
</dbReference>
<keyword evidence="3" id="KW-0547">Nucleotide-binding</keyword>
<evidence type="ECO:0000256" key="6">
    <source>
        <dbReference type="ARBA" id="ARBA00023136"/>
    </source>
</evidence>
<comment type="caution">
    <text evidence="11">The sequence shown here is derived from an EMBL/GenBank/DDBJ whole genome shotgun (WGS) entry which is preliminary data.</text>
</comment>
<dbReference type="GO" id="GO:0005886">
    <property type="term" value="C:plasma membrane"/>
    <property type="evidence" value="ECO:0007669"/>
    <property type="project" value="UniProtKB-SubCell"/>
</dbReference>
<evidence type="ECO:0000259" key="9">
    <source>
        <dbReference type="PROSITE" id="PS50893"/>
    </source>
</evidence>
<dbReference type="InterPro" id="IPR039421">
    <property type="entry name" value="Type_1_exporter"/>
</dbReference>
<dbReference type="InterPro" id="IPR003593">
    <property type="entry name" value="AAA+_ATPase"/>
</dbReference>
<evidence type="ECO:0000256" key="1">
    <source>
        <dbReference type="ARBA" id="ARBA00004651"/>
    </source>
</evidence>
<evidence type="ECO:0000313" key="11">
    <source>
        <dbReference type="EMBL" id="MCK8783478.1"/>
    </source>
</evidence>
<dbReference type="Proteomes" id="UP001139516">
    <property type="component" value="Unassembled WGS sequence"/>
</dbReference>
<dbReference type="PROSITE" id="PS50929">
    <property type="entry name" value="ABC_TM1F"/>
    <property type="match status" value="1"/>
</dbReference>
<comment type="subcellular location">
    <subcellularLocation>
        <location evidence="1">Cell membrane</location>
        <topology evidence="1">Multi-pass membrane protein</topology>
    </subcellularLocation>
</comment>
<dbReference type="PANTHER" id="PTHR24221">
    <property type="entry name" value="ATP-BINDING CASSETTE SUB-FAMILY B"/>
    <property type="match status" value="1"/>
</dbReference>
<dbReference type="Pfam" id="PF00664">
    <property type="entry name" value="ABC_membrane"/>
    <property type="match status" value="1"/>
</dbReference>
<comment type="function">
    <text evidence="7">Part of an ABC transporter complex. Transmembrane domains (TMD) form a pore in the inner membrane and the ATP-binding domain (NBD) is responsible for energy generation.</text>
</comment>
<dbReference type="GO" id="GO:0140359">
    <property type="term" value="F:ABC-type transporter activity"/>
    <property type="evidence" value="ECO:0007669"/>
    <property type="project" value="InterPro"/>
</dbReference>
<keyword evidence="5 8" id="KW-1133">Transmembrane helix</keyword>
<dbReference type="InterPro" id="IPR003439">
    <property type="entry name" value="ABC_transporter-like_ATP-bd"/>
</dbReference>
<feature type="transmembrane region" description="Helical" evidence="8">
    <location>
        <begin position="153"/>
        <end position="177"/>
    </location>
</feature>
<dbReference type="Gene3D" id="3.40.50.300">
    <property type="entry name" value="P-loop containing nucleotide triphosphate hydrolases"/>
    <property type="match status" value="1"/>
</dbReference>
<keyword evidence="2 8" id="KW-0812">Transmembrane</keyword>
<evidence type="ECO:0000256" key="8">
    <source>
        <dbReference type="SAM" id="Phobius"/>
    </source>
</evidence>
<name>A0A9X2BSE3_9PROT</name>
<sequence length="614" mass="65246">MPFDSARVLHVIAPRQPAEDLLRFAHRPLGFLLHMVRSRWLAHAVVLLSVLAAVGCSVGSQYAVKTLIDTLAPGPEAATGVWWAMGLLAFVIAADNLLWRVGGWVATGAFTGVARDVRSVLFRHLSGHLPSYFADRSPGVLASRVSAAANGSWTILSTFTWNALPPTVAVTFAIALLAGVDAWMALTLIAIAGGLALLLTRLAAKGKPLHQDYAREAASVDGEMVDVVSNIGLVRAFGATFREQRRFDGLAGREAASRRASLRYLEKLRLLHAVVTAALTAGLLVWALLLWQAGRASTGDIVMIVALGFTILHGTRDLAVALVDITQHLARLSEGLESLLVPHELPDAPGAQPLRQGGGAVAFRGVRFSYGEGAPVLRGLDLEIRAGERVGLVGQSGAGKSTVLALLQRFAAPQSGDVLLDGQDINEVTQRSLAETIAVVPQDTSLLQRSILENIRYGRPDATDAEVIAAAEAANCREFIEKLPEGFATQAGGRGVKLSGGQRQRIAIARALLRDAPILLLDEATSALDSESEALVQGALDRLMRGRTVIAVAHRLATLRNFDRIVVMREGRVIDDGAPAALAARPGPFRELLQKQSGPAHAVPAAEERIAEAA</sequence>
<dbReference type="InterPro" id="IPR017871">
    <property type="entry name" value="ABC_transporter-like_CS"/>
</dbReference>
<dbReference type="PANTHER" id="PTHR24221:SF654">
    <property type="entry name" value="ATP-BINDING CASSETTE SUB-FAMILY B MEMBER 6"/>
    <property type="match status" value="1"/>
</dbReference>
<protein>
    <submittedName>
        <fullName evidence="11">ABC transporter ATP-binding protein/permease</fullName>
    </submittedName>
</protein>
<feature type="domain" description="ABC transmembrane type-1" evidence="10">
    <location>
        <begin position="44"/>
        <end position="327"/>
    </location>
</feature>
<dbReference type="InterPro" id="IPR011527">
    <property type="entry name" value="ABC1_TM_dom"/>
</dbReference>
<feature type="domain" description="ABC transporter" evidence="9">
    <location>
        <begin position="361"/>
        <end position="595"/>
    </location>
</feature>
<dbReference type="SUPFAM" id="SSF90123">
    <property type="entry name" value="ABC transporter transmembrane region"/>
    <property type="match status" value="1"/>
</dbReference>
<keyword evidence="4 11" id="KW-0067">ATP-binding</keyword>
<feature type="transmembrane region" description="Helical" evidence="8">
    <location>
        <begin position="40"/>
        <end position="60"/>
    </location>
</feature>
<evidence type="ECO:0000256" key="7">
    <source>
        <dbReference type="ARBA" id="ARBA00024725"/>
    </source>
</evidence>
<organism evidence="11 12">
    <name type="scientific">Roseomonas acroporae</name>
    <dbReference type="NCBI Taxonomy" id="2937791"/>
    <lineage>
        <taxon>Bacteria</taxon>
        <taxon>Pseudomonadati</taxon>
        <taxon>Pseudomonadota</taxon>
        <taxon>Alphaproteobacteria</taxon>
        <taxon>Acetobacterales</taxon>
        <taxon>Roseomonadaceae</taxon>
        <taxon>Roseomonas</taxon>
    </lineage>
</organism>
<dbReference type="Pfam" id="PF00005">
    <property type="entry name" value="ABC_tran"/>
    <property type="match status" value="1"/>
</dbReference>
<dbReference type="SMART" id="SM00382">
    <property type="entry name" value="AAA"/>
    <property type="match status" value="1"/>
</dbReference>
<dbReference type="PROSITE" id="PS00211">
    <property type="entry name" value="ABC_TRANSPORTER_1"/>
    <property type="match status" value="1"/>
</dbReference>
<dbReference type="GO" id="GO:0005524">
    <property type="term" value="F:ATP binding"/>
    <property type="evidence" value="ECO:0007669"/>
    <property type="project" value="UniProtKB-KW"/>
</dbReference>
<gene>
    <name evidence="11" type="ORF">M0638_03660</name>
</gene>